<protein>
    <submittedName>
        <fullName evidence="1">Uncharacterized protein</fullName>
    </submittedName>
</protein>
<accession>A0A542EGF2</accession>
<evidence type="ECO:0000313" key="1">
    <source>
        <dbReference type="EMBL" id="TQJ14421.1"/>
    </source>
</evidence>
<reference evidence="1 2" key="1">
    <citation type="submission" date="2019-06" db="EMBL/GenBank/DDBJ databases">
        <title>Sequencing the genomes of 1000 actinobacteria strains.</title>
        <authorList>
            <person name="Klenk H.-P."/>
        </authorList>
    </citation>
    <scope>NUCLEOTIDE SEQUENCE [LARGE SCALE GENOMIC DNA]</scope>
    <source>
        <strain evidence="1 2">DSM 19828</strain>
    </source>
</reference>
<name>A0A542EGF2_9MICO</name>
<dbReference type="AlphaFoldDB" id="A0A542EGF2"/>
<evidence type="ECO:0000313" key="2">
    <source>
        <dbReference type="Proteomes" id="UP000320806"/>
    </source>
</evidence>
<organism evidence="1 2">
    <name type="scientific">Yimella lutea</name>
    <dbReference type="NCBI Taxonomy" id="587872"/>
    <lineage>
        <taxon>Bacteria</taxon>
        <taxon>Bacillati</taxon>
        <taxon>Actinomycetota</taxon>
        <taxon>Actinomycetes</taxon>
        <taxon>Micrococcales</taxon>
        <taxon>Dermacoccaceae</taxon>
        <taxon>Yimella</taxon>
    </lineage>
</organism>
<keyword evidence="2" id="KW-1185">Reference proteome</keyword>
<gene>
    <name evidence="1" type="ORF">FB459_1881</name>
</gene>
<comment type="caution">
    <text evidence="1">The sequence shown here is derived from an EMBL/GenBank/DDBJ whole genome shotgun (WGS) entry which is preliminary data.</text>
</comment>
<proteinExistence type="predicted"/>
<sequence length="307" mass="33489">MSTIDHSGAIHGSDGRFTGHIAGESIAELSDVTTAPVIEAMPQEEYDHQVEVNRQMSNRAGSTQAAGKSWSDECQNQHVYLTLKRFCPEATQVVGHLTDKHSDDGSWYFSMRSATDANGAEIDLPRPLSYEWLPEDTAAQFASDDIDAWEGDDISIPVESSKAPDWDDEEARAARVDSLMQRLHKEGGSDLDPDEIGNAYSHDFGADVENIAAFMSREPEYSGGGQPELYAEQAYAASETSGYNVGAYVVAPDGSQMQFGTWVDDNDISDDAAAEGADQVRATMSAIDRHYNRAADNARRLGLRGRI</sequence>
<dbReference type="Proteomes" id="UP000320806">
    <property type="component" value="Unassembled WGS sequence"/>
</dbReference>
<dbReference type="EMBL" id="VFMO01000001">
    <property type="protein sequence ID" value="TQJ14421.1"/>
    <property type="molecule type" value="Genomic_DNA"/>
</dbReference>
<dbReference type="RefSeq" id="WP_141928234.1">
    <property type="nucleotide sequence ID" value="NZ_BAABCI010000011.1"/>
</dbReference>